<feature type="binding site" evidence="6">
    <location>
        <position position="141"/>
    </location>
    <ligand>
        <name>Fe cation</name>
        <dbReference type="ChEBI" id="CHEBI:24875"/>
    </ligand>
</feature>
<reference evidence="7 8" key="1">
    <citation type="submission" date="2018-09" db="EMBL/GenBank/DDBJ databases">
        <title>Novel species of Arthrobacter.</title>
        <authorList>
            <person name="Liu Q."/>
            <person name="Xin Y.-H."/>
        </authorList>
    </citation>
    <scope>NUCLEOTIDE SEQUENCE [LARGE SCALE GENOMIC DNA]</scope>
    <source>
        <strain evidence="7 8">Hz2</strain>
    </source>
</reference>
<dbReference type="PANTHER" id="PTHR10458:SF2">
    <property type="entry name" value="PEPTIDE DEFORMYLASE, MITOCHONDRIAL"/>
    <property type="match status" value="1"/>
</dbReference>
<dbReference type="PANTHER" id="PTHR10458">
    <property type="entry name" value="PEPTIDE DEFORMYLASE"/>
    <property type="match status" value="1"/>
</dbReference>
<evidence type="ECO:0000313" key="7">
    <source>
        <dbReference type="EMBL" id="RJT76444.1"/>
    </source>
</evidence>
<accession>A0A3A5MA67</accession>
<dbReference type="Proteomes" id="UP000272560">
    <property type="component" value="Unassembled WGS sequence"/>
</dbReference>
<dbReference type="OrthoDB" id="9804313at2"/>
<evidence type="ECO:0000256" key="1">
    <source>
        <dbReference type="ARBA" id="ARBA00010759"/>
    </source>
</evidence>
<sequence>MSADAPSNQFPSPSPATSSFTAPGALVAHVEAVLDAELPPIVAAGHPVLRHPAQDFAGQLDDELLGRLISTMRRVMHAAPGVGLAAPQIGIPLRIAVLEDQGVQDEAIAAARLRTPLPFTVIINPRYEADGDAVDAFYEGCLSVPGYQAVVERHRSIKATYLQPNGITVTAGFEGWPARIVQHETDHLNGQLYLDRAILRSLTANEEHGRWAQPTIDEARRGLDF</sequence>
<evidence type="ECO:0000256" key="6">
    <source>
        <dbReference type="HAMAP-Rule" id="MF_00163"/>
    </source>
</evidence>
<organism evidence="7 8">
    <name type="scientific">Arthrobacter cheniae</name>
    <dbReference type="NCBI Taxonomy" id="1258888"/>
    <lineage>
        <taxon>Bacteria</taxon>
        <taxon>Bacillati</taxon>
        <taxon>Actinomycetota</taxon>
        <taxon>Actinomycetes</taxon>
        <taxon>Micrococcales</taxon>
        <taxon>Micrococcaceae</taxon>
        <taxon>Arthrobacter</taxon>
    </lineage>
</organism>
<keyword evidence="2 6" id="KW-0479">Metal-binding</keyword>
<dbReference type="EC" id="3.5.1.88" evidence="6"/>
<comment type="caution">
    <text evidence="7">The sequence shown here is derived from an EMBL/GenBank/DDBJ whole genome shotgun (WGS) entry which is preliminary data.</text>
</comment>
<dbReference type="FunFam" id="3.90.45.10:FF:000003">
    <property type="entry name" value="Peptide deformylase"/>
    <property type="match status" value="1"/>
</dbReference>
<dbReference type="Gene3D" id="3.90.45.10">
    <property type="entry name" value="Peptide deformylase"/>
    <property type="match status" value="1"/>
</dbReference>
<dbReference type="EMBL" id="QZVT01000011">
    <property type="protein sequence ID" value="RJT76444.1"/>
    <property type="molecule type" value="Genomic_DNA"/>
</dbReference>
<evidence type="ECO:0000256" key="5">
    <source>
        <dbReference type="ARBA" id="ARBA00023004"/>
    </source>
</evidence>
<feature type="binding site" evidence="6">
    <location>
        <position position="187"/>
    </location>
    <ligand>
        <name>Fe cation</name>
        <dbReference type="ChEBI" id="CHEBI:24875"/>
    </ligand>
</feature>
<comment type="function">
    <text evidence="6">Removes the formyl group from the N-terminal Met of newly synthesized proteins. Requires at least a dipeptide for an efficient rate of reaction. N-terminal L-methionine is a prerequisite for activity but the enzyme has broad specificity at other positions.</text>
</comment>
<comment type="catalytic activity">
    <reaction evidence="6">
        <text>N-terminal N-formyl-L-methionyl-[peptide] + H2O = N-terminal L-methionyl-[peptide] + formate</text>
        <dbReference type="Rhea" id="RHEA:24420"/>
        <dbReference type="Rhea" id="RHEA-COMP:10639"/>
        <dbReference type="Rhea" id="RHEA-COMP:10640"/>
        <dbReference type="ChEBI" id="CHEBI:15377"/>
        <dbReference type="ChEBI" id="CHEBI:15740"/>
        <dbReference type="ChEBI" id="CHEBI:49298"/>
        <dbReference type="ChEBI" id="CHEBI:64731"/>
        <dbReference type="EC" id="3.5.1.88"/>
    </reaction>
</comment>
<dbReference type="PIRSF" id="PIRSF004749">
    <property type="entry name" value="Pep_def"/>
    <property type="match status" value="1"/>
</dbReference>
<protein>
    <recommendedName>
        <fullName evidence="6">Peptide deformylase</fullName>
        <shortName evidence="6">PDF</shortName>
        <ecNumber evidence="6">3.5.1.88</ecNumber>
    </recommendedName>
    <alternativeName>
        <fullName evidence="6">Polypeptide deformylase</fullName>
    </alternativeName>
</protein>
<keyword evidence="8" id="KW-1185">Reference proteome</keyword>
<dbReference type="RefSeq" id="WP_120150075.1">
    <property type="nucleotide sequence ID" value="NZ_QZVT01000011.1"/>
</dbReference>
<dbReference type="HAMAP" id="MF_00163">
    <property type="entry name" value="Pep_deformylase"/>
    <property type="match status" value="1"/>
</dbReference>
<evidence type="ECO:0000256" key="3">
    <source>
        <dbReference type="ARBA" id="ARBA00022801"/>
    </source>
</evidence>
<feature type="active site" evidence="6">
    <location>
        <position position="184"/>
    </location>
</feature>
<dbReference type="SUPFAM" id="SSF56420">
    <property type="entry name" value="Peptide deformylase"/>
    <property type="match status" value="1"/>
</dbReference>
<gene>
    <name evidence="6" type="primary">def</name>
    <name evidence="7" type="ORF">D6T63_16080</name>
</gene>
<keyword evidence="3 6" id="KW-0378">Hydrolase</keyword>
<evidence type="ECO:0000256" key="4">
    <source>
        <dbReference type="ARBA" id="ARBA00022917"/>
    </source>
</evidence>
<keyword evidence="5 6" id="KW-0408">Iron</keyword>
<dbReference type="CDD" id="cd00487">
    <property type="entry name" value="Pep_deformylase"/>
    <property type="match status" value="1"/>
</dbReference>
<feature type="binding site" evidence="6">
    <location>
        <position position="183"/>
    </location>
    <ligand>
        <name>Fe cation</name>
        <dbReference type="ChEBI" id="CHEBI:24875"/>
    </ligand>
</feature>
<proteinExistence type="inferred from homology"/>
<dbReference type="AlphaFoldDB" id="A0A3A5MA67"/>
<dbReference type="GO" id="GO:0046872">
    <property type="term" value="F:metal ion binding"/>
    <property type="evidence" value="ECO:0007669"/>
    <property type="project" value="UniProtKB-KW"/>
</dbReference>
<dbReference type="GO" id="GO:0042586">
    <property type="term" value="F:peptide deformylase activity"/>
    <property type="evidence" value="ECO:0007669"/>
    <property type="project" value="UniProtKB-UniRule"/>
</dbReference>
<dbReference type="GO" id="GO:0006412">
    <property type="term" value="P:translation"/>
    <property type="evidence" value="ECO:0007669"/>
    <property type="project" value="UniProtKB-UniRule"/>
</dbReference>
<dbReference type="Pfam" id="PF01327">
    <property type="entry name" value="Pep_deformylase"/>
    <property type="match status" value="1"/>
</dbReference>
<evidence type="ECO:0000256" key="2">
    <source>
        <dbReference type="ARBA" id="ARBA00022723"/>
    </source>
</evidence>
<dbReference type="InterPro" id="IPR036821">
    <property type="entry name" value="Peptide_deformylase_sf"/>
</dbReference>
<comment type="similarity">
    <text evidence="1 6">Belongs to the polypeptide deformylase family.</text>
</comment>
<dbReference type="NCBIfam" id="NF001159">
    <property type="entry name" value="PRK00150.1-3"/>
    <property type="match status" value="1"/>
</dbReference>
<keyword evidence="4 6" id="KW-0648">Protein biosynthesis</keyword>
<evidence type="ECO:0000313" key="8">
    <source>
        <dbReference type="Proteomes" id="UP000272560"/>
    </source>
</evidence>
<comment type="cofactor">
    <cofactor evidence="6">
        <name>Fe(2+)</name>
        <dbReference type="ChEBI" id="CHEBI:29033"/>
    </cofactor>
    <text evidence="6">Binds 1 Fe(2+) ion.</text>
</comment>
<dbReference type="InterPro" id="IPR023635">
    <property type="entry name" value="Peptide_deformylase"/>
</dbReference>
<name>A0A3A5MA67_9MICC</name>
<dbReference type="PRINTS" id="PR01576">
    <property type="entry name" value="PDEFORMYLASE"/>
</dbReference>